<dbReference type="eggNOG" id="ENOG502SF7U">
    <property type="taxonomic scope" value="Eukaryota"/>
</dbReference>
<dbReference type="CTD" id="8239326"/>
<accession>E0VDW7</accession>
<dbReference type="EMBL" id="DS235088">
    <property type="protein sequence ID" value="EEB11573.1"/>
    <property type="molecule type" value="Genomic_DNA"/>
</dbReference>
<name>E0VDW7_PEDHC</name>
<dbReference type="EnsemblMetazoa" id="PHUM126140-RA">
    <property type="protein sequence ID" value="PHUM126140-PA"/>
    <property type="gene ID" value="PHUM126140"/>
</dbReference>
<dbReference type="PANTHER" id="PTHR34438:SF1">
    <property type="entry name" value="CHROMOSOME 2 OPEN READING FRAME 81"/>
    <property type="match status" value="1"/>
</dbReference>
<dbReference type="HOGENOM" id="CLU_1463001_0_0_1"/>
<dbReference type="OrthoDB" id="193650at2759"/>
<evidence type="ECO:0000313" key="3">
    <source>
        <dbReference type="Proteomes" id="UP000009046"/>
    </source>
</evidence>
<dbReference type="STRING" id="121224.E0VDW7"/>
<dbReference type="EMBL" id="AAZO01001480">
    <property type="status" value="NOT_ANNOTATED_CDS"/>
    <property type="molecule type" value="Genomic_DNA"/>
</dbReference>
<dbReference type="GeneID" id="8239326"/>
<dbReference type="InterPro" id="IPR028042">
    <property type="entry name" value="DUF4639"/>
</dbReference>
<dbReference type="KEGG" id="phu:Phum_PHUM126140"/>
<sequence>MFILGIREDIVNNCLKICYDNYLQRQSVAFTVHCAYLAWSKVIGVFYMPKDPGDEEFMGIESWEPDDEPEPSVIDSWADQCIKPIKIEPKVRKESVAAPKKIIPPKELEIVESGPSTIASIEGESDYYYLPEYIFEEPPATTLQEKSIFSLTLSMSQRLLLLDSGSSLKCNKFQSAPKKKKGNYK</sequence>
<dbReference type="VEuPathDB" id="VectorBase:PHUM126140"/>
<evidence type="ECO:0000313" key="2">
    <source>
        <dbReference type="EnsemblMetazoa" id="PHUM126140-PA"/>
    </source>
</evidence>
<organism>
    <name type="scientific">Pediculus humanus subsp. corporis</name>
    <name type="common">Body louse</name>
    <dbReference type="NCBI Taxonomy" id="121224"/>
    <lineage>
        <taxon>Eukaryota</taxon>
        <taxon>Metazoa</taxon>
        <taxon>Ecdysozoa</taxon>
        <taxon>Arthropoda</taxon>
        <taxon>Hexapoda</taxon>
        <taxon>Insecta</taxon>
        <taxon>Pterygota</taxon>
        <taxon>Neoptera</taxon>
        <taxon>Paraneoptera</taxon>
        <taxon>Psocodea</taxon>
        <taxon>Troctomorpha</taxon>
        <taxon>Phthiraptera</taxon>
        <taxon>Anoplura</taxon>
        <taxon>Pediculidae</taxon>
        <taxon>Pediculus</taxon>
    </lineage>
</organism>
<reference evidence="2" key="3">
    <citation type="submission" date="2021-02" db="UniProtKB">
        <authorList>
            <consortium name="EnsemblMetazoa"/>
        </authorList>
    </citation>
    <scope>IDENTIFICATION</scope>
    <source>
        <strain evidence="2">USDA</strain>
    </source>
</reference>
<reference evidence="1" key="1">
    <citation type="submission" date="2007-04" db="EMBL/GenBank/DDBJ databases">
        <title>Annotation of Pediculus humanus corporis strain USDA.</title>
        <authorList>
            <person name="Kirkness E."/>
            <person name="Hannick L."/>
            <person name="Hass B."/>
            <person name="Bruggner R."/>
            <person name="Lawson D."/>
            <person name="Bidwell S."/>
            <person name="Joardar V."/>
            <person name="Caler E."/>
            <person name="Walenz B."/>
            <person name="Inman J."/>
            <person name="Schobel S."/>
            <person name="Galinsky K."/>
            <person name="Amedeo P."/>
            <person name="Strausberg R."/>
        </authorList>
    </citation>
    <scope>NUCLEOTIDE SEQUENCE</scope>
    <source>
        <strain evidence="1">USDA</strain>
    </source>
</reference>
<reference evidence="1" key="2">
    <citation type="submission" date="2007-04" db="EMBL/GenBank/DDBJ databases">
        <title>The genome of the human body louse.</title>
        <authorList>
            <consortium name="The Human Body Louse Genome Consortium"/>
            <person name="Kirkness E."/>
            <person name="Walenz B."/>
            <person name="Hass B."/>
            <person name="Bruggner R."/>
            <person name="Strausberg R."/>
        </authorList>
    </citation>
    <scope>NUCLEOTIDE SEQUENCE</scope>
    <source>
        <strain evidence="1">USDA</strain>
    </source>
</reference>
<protein>
    <submittedName>
        <fullName evidence="1 2">Uncharacterized protein</fullName>
    </submittedName>
</protein>
<dbReference type="AlphaFoldDB" id="E0VDW7"/>
<proteinExistence type="predicted"/>
<keyword evidence="3" id="KW-1185">Reference proteome</keyword>
<dbReference type="RefSeq" id="XP_002424311.1">
    <property type="nucleotide sequence ID" value="XM_002424266.1"/>
</dbReference>
<evidence type="ECO:0000313" key="1">
    <source>
        <dbReference type="EMBL" id="EEB11573.1"/>
    </source>
</evidence>
<dbReference type="PANTHER" id="PTHR34438">
    <property type="entry name" value="SI:DKEY-97L20.6"/>
    <property type="match status" value="1"/>
</dbReference>
<gene>
    <name evidence="2" type="primary">8239326</name>
    <name evidence="1" type="ORF">Phum_PHUM126140</name>
</gene>
<dbReference type="InParanoid" id="E0VDW7"/>
<dbReference type="Proteomes" id="UP000009046">
    <property type="component" value="Unassembled WGS sequence"/>
</dbReference>